<sequence>MIKYICIIFLLVSSGFAFGYEFDEYPASERLEVSVSKIDFTGFEQLKSFRENLNQQIKSGPNYGGKYYVAFLGCGTSCQGNIIVDLGSGKIVEQITSCDGMVYKLESKLFIANPKNEDNENKMCPTKKYLVDNGKLTEIK</sequence>
<dbReference type="RefSeq" id="WP_075761686.1">
    <property type="nucleotide sequence ID" value="NZ_MJIL01000032.1"/>
</dbReference>
<name>A0A1Q9H223_9GAMM</name>
<dbReference type="AlphaFoldDB" id="A0A1Q9H223"/>
<proteinExistence type="predicted"/>
<comment type="caution">
    <text evidence="1">The sequence shown here is derived from an EMBL/GenBank/DDBJ whole genome shotgun (WGS) entry which is preliminary data.</text>
</comment>
<dbReference type="STRING" id="1903952.BIT28_16105"/>
<dbReference type="EMBL" id="MJIL01000032">
    <property type="protein sequence ID" value="OLQ81716.1"/>
    <property type="molecule type" value="Genomic_DNA"/>
</dbReference>
<gene>
    <name evidence="1" type="ORF">BIT28_16105</name>
</gene>
<reference evidence="1 2" key="1">
    <citation type="submission" date="2016-09" db="EMBL/GenBank/DDBJ databases">
        <title>Photobacterium proteolyticum sp. nov. a protease producing bacterium isolated from ocean sediments of Laizhou Bay.</title>
        <authorList>
            <person name="Li Y."/>
        </authorList>
    </citation>
    <scope>NUCLEOTIDE SEQUENCE [LARGE SCALE GENOMIC DNA]</scope>
    <source>
        <strain evidence="1 2">13-12</strain>
    </source>
</reference>
<dbReference type="OrthoDB" id="8757135at2"/>
<keyword evidence="2" id="KW-1185">Reference proteome</keyword>
<accession>A0A1Q9H223</accession>
<evidence type="ECO:0000313" key="2">
    <source>
        <dbReference type="Proteomes" id="UP000186905"/>
    </source>
</evidence>
<dbReference type="Proteomes" id="UP000186905">
    <property type="component" value="Unassembled WGS sequence"/>
</dbReference>
<protein>
    <submittedName>
        <fullName evidence="1">Uncharacterized protein</fullName>
    </submittedName>
</protein>
<evidence type="ECO:0000313" key="1">
    <source>
        <dbReference type="EMBL" id="OLQ81716.1"/>
    </source>
</evidence>
<organism evidence="1 2">
    <name type="scientific">Photobacterium proteolyticum</name>
    <dbReference type="NCBI Taxonomy" id="1903952"/>
    <lineage>
        <taxon>Bacteria</taxon>
        <taxon>Pseudomonadati</taxon>
        <taxon>Pseudomonadota</taxon>
        <taxon>Gammaproteobacteria</taxon>
        <taxon>Vibrionales</taxon>
        <taxon>Vibrionaceae</taxon>
        <taxon>Photobacterium</taxon>
    </lineage>
</organism>